<keyword evidence="2" id="KW-0472">Membrane</keyword>
<feature type="non-terminal residue" evidence="4">
    <location>
        <position position="1"/>
    </location>
</feature>
<organism evidence="4 5">
    <name type="scientific">Candidatus Dojkabacteria bacterium</name>
    <dbReference type="NCBI Taxonomy" id="2099670"/>
    <lineage>
        <taxon>Bacteria</taxon>
        <taxon>Candidatus Dojkabacteria</taxon>
    </lineage>
</organism>
<dbReference type="PANTHER" id="PTHR30487:SF0">
    <property type="entry name" value="PREPILIN LEADER PEPTIDASE_N-METHYLTRANSFERASE-RELATED"/>
    <property type="match status" value="1"/>
</dbReference>
<sequence length="215" mass="24278">KTLFQKDIARQVIIGLILAILSIPLLQYYLIHHTGVLYLQGFLVSNAMLIIFLFAAYYDIKYYQVLDKLTQFVIFYLIGLNSSVIYYLTNDPKVTLFNNYEYNPLSNLAAGAIAWLLFSLIVTTTKEKGMGAGDIRIATIIGLSLGVSKFILSFYISVFSALLVAGIMYLANRKDVNFKTKLPFVPFLVLGGLLALYLPFDFFELINAMLKIFSF</sequence>
<proteinExistence type="inferred from homology"/>
<keyword evidence="2" id="KW-0812">Transmembrane</keyword>
<evidence type="ECO:0000313" key="5">
    <source>
        <dbReference type="Proteomes" id="UP000775877"/>
    </source>
</evidence>
<keyword evidence="2" id="KW-1133">Transmembrane helix</keyword>
<name>A0A955L1J0_9BACT</name>
<feature type="domain" description="Prepilin type IV endopeptidase peptidase" evidence="3">
    <location>
        <begin position="48"/>
        <end position="165"/>
    </location>
</feature>
<feature type="transmembrane region" description="Helical" evidence="2">
    <location>
        <begin position="37"/>
        <end position="57"/>
    </location>
</feature>
<dbReference type="GO" id="GO:0005886">
    <property type="term" value="C:plasma membrane"/>
    <property type="evidence" value="ECO:0007669"/>
    <property type="project" value="TreeGrafter"/>
</dbReference>
<dbReference type="InterPro" id="IPR050882">
    <property type="entry name" value="Prepilin_peptidase/N-MTase"/>
</dbReference>
<keyword evidence="4" id="KW-0378">Hydrolase</keyword>
<dbReference type="InterPro" id="IPR000045">
    <property type="entry name" value="Prepilin_IV_endopep_pep"/>
</dbReference>
<dbReference type="EC" id="3.4.23.43" evidence="4"/>
<feature type="transmembrane region" description="Helical" evidence="2">
    <location>
        <begin position="69"/>
        <end position="88"/>
    </location>
</feature>
<dbReference type="Pfam" id="PF01478">
    <property type="entry name" value="Peptidase_A24"/>
    <property type="match status" value="1"/>
</dbReference>
<reference evidence="4" key="2">
    <citation type="journal article" date="2021" name="Microbiome">
        <title>Successional dynamics and alternative stable states in a saline activated sludge microbial community over 9 years.</title>
        <authorList>
            <person name="Wang Y."/>
            <person name="Ye J."/>
            <person name="Ju F."/>
            <person name="Liu L."/>
            <person name="Boyd J.A."/>
            <person name="Deng Y."/>
            <person name="Parks D.H."/>
            <person name="Jiang X."/>
            <person name="Yin X."/>
            <person name="Woodcroft B.J."/>
            <person name="Tyson G.W."/>
            <person name="Hugenholtz P."/>
            <person name="Polz M.F."/>
            <person name="Zhang T."/>
        </authorList>
    </citation>
    <scope>NUCLEOTIDE SEQUENCE</scope>
    <source>
        <strain evidence="4">HKST-UBA13</strain>
    </source>
</reference>
<comment type="caution">
    <text evidence="4">The sequence shown here is derived from an EMBL/GenBank/DDBJ whole genome shotgun (WGS) entry which is preliminary data.</text>
</comment>
<feature type="transmembrane region" description="Helical" evidence="2">
    <location>
        <begin position="137"/>
        <end position="170"/>
    </location>
</feature>
<feature type="transmembrane region" description="Helical" evidence="2">
    <location>
        <begin position="12"/>
        <end position="31"/>
    </location>
</feature>
<dbReference type="Gene3D" id="1.20.120.1220">
    <property type="match status" value="1"/>
</dbReference>
<feature type="transmembrane region" description="Helical" evidence="2">
    <location>
        <begin position="108"/>
        <end position="125"/>
    </location>
</feature>
<evidence type="ECO:0000256" key="1">
    <source>
        <dbReference type="ARBA" id="ARBA00005801"/>
    </source>
</evidence>
<accession>A0A955L1J0</accession>
<evidence type="ECO:0000256" key="2">
    <source>
        <dbReference type="SAM" id="Phobius"/>
    </source>
</evidence>
<dbReference type="GO" id="GO:0004190">
    <property type="term" value="F:aspartic-type endopeptidase activity"/>
    <property type="evidence" value="ECO:0007669"/>
    <property type="project" value="UniProtKB-EC"/>
</dbReference>
<protein>
    <submittedName>
        <fullName evidence="4">Prepilin peptidase</fullName>
        <ecNumber evidence="4">3.4.23.43</ecNumber>
    </submittedName>
</protein>
<dbReference type="GO" id="GO:0006465">
    <property type="term" value="P:signal peptide processing"/>
    <property type="evidence" value="ECO:0007669"/>
    <property type="project" value="TreeGrafter"/>
</dbReference>
<evidence type="ECO:0000259" key="3">
    <source>
        <dbReference type="Pfam" id="PF01478"/>
    </source>
</evidence>
<feature type="transmembrane region" description="Helical" evidence="2">
    <location>
        <begin position="182"/>
        <end position="203"/>
    </location>
</feature>
<dbReference type="AlphaFoldDB" id="A0A955L1J0"/>
<comment type="similarity">
    <text evidence="1">Belongs to the peptidase A24 family.</text>
</comment>
<gene>
    <name evidence="4" type="ORF">KC678_00530</name>
</gene>
<dbReference type="PANTHER" id="PTHR30487">
    <property type="entry name" value="TYPE 4 PREPILIN-LIKE PROTEINS LEADER PEPTIDE-PROCESSING ENZYME"/>
    <property type="match status" value="1"/>
</dbReference>
<dbReference type="EMBL" id="JAGQLJ010000009">
    <property type="protein sequence ID" value="MCA9380735.1"/>
    <property type="molecule type" value="Genomic_DNA"/>
</dbReference>
<evidence type="ECO:0000313" key="4">
    <source>
        <dbReference type="EMBL" id="MCA9380735.1"/>
    </source>
</evidence>
<dbReference type="Proteomes" id="UP000775877">
    <property type="component" value="Unassembled WGS sequence"/>
</dbReference>
<reference evidence="4" key="1">
    <citation type="submission" date="2020-04" db="EMBL/GenBank/DDBJ databases">
        <authorList>
            <person name="Zhang T."/>
        </authorList>
    </citation>
    <scope>NUCLEOTIDE SEQUENCE</scope>
    <source>
        <strain evidence="4">HKST-UBA13</strain>
    </source>
</reference>